<reference evidence="3" key="1">
    <citation type="journal article" date="2013" name="Nature">
        <title>Draft genome of the wheat A-genome progenitor Triticum urartu.</title>
        <authorList>
            <person name="Ling H.Q."/>
            <person name="Zhao S."/>
            <person name="Liu D."/>
            <person name="Wang J."/>
            <person name="Sun H."/>
            <person name="Zhang C."/>
            <person name="Fan H."/>
            <person name="Li D."/>
            <person name="Dong L."/>
            <person name="Tao Y."/>
            <person name="Gao C."/>
            <person name="Wu H."/>
            <person name="Li Y."/>
            <person name="Cui Y."/>
            <person name="Guo X."/>
            <person name="Zheng S."/>
            <person name="Wang B."/>
            <person name="Yu K."/>
            <person name="Liang Q."/>
            <person name="Yang W."/>
            <person name="Lou X."/>
            <person name="Chen J."/>
            <person name="Feng M."/>
            <person name="Jian J."/>
            <person name="Zhang X."/>
            <person name="Luo G."/>
            <person name="Jiang Y."/>
            <person name="Liu J."/>
            <person name="Wang Z."/>
            <person name="Sha Y."/>
            <person name="Zhang B."/>
            <person name="Wu H."/>
            <person name="Tang D."/>
            <person name="Shen Q."/>
            <person name="Xue P."/>
            <person name="Zou S."/>
            <person name="Wang X."/>
            <person name="Liu X."/>
            <person name="Wang F."/>
            <person name="Yang Y."/>
            <person name="An X."/>
            <person name="Dong Z."/>
            <person name="Zhang K."/>
            <person name="Zhang X."/>
            <person name="Luo M.C."/>
            <person name="Dvorak J."/>
            <person name="Tong Y."/>
            <person name="Wang J."/>
            <person name="Yang H."/>
            <person name="Li Z."/>
            <person name="Wang D."/>
            <person name="Zhang A."/>
            <person name="Wang J."/>
        </authorList>
    </citation>
    <scope>NUCLEOTIDE SEQUENCE</scope>
    <source>
        <strain evidence="3">cv. G1812</strain>
    </source>
</reference>
<evidence type="ECO:0000313" key="3">
    <source>
        <dbReference type="Proteomes" id="UP000015106"/>
    </source>
</evidence>
<dbReference type="EnsemblPlants" id="TuG1812G0300005036.01.T01">
    <property type="protein sequence ID" value="TuG1812G0300005036.01.T01.cds246871"/>
    <property type="gene ID" value="TuG1812G0300005036.01"/>
</dbReference>
<feature type="compositionally biased region" description="Basic and acidic residues" evidence="1">
    <location>
        <begin position="188"/>
        <end position="213"/>
    </location>
</feature>
<evidence type="ECO:0000256" key="1">
    <source>
        <dbReference type="SAM" id="MobiDB-lite"/>
    </source>
</evidence>
<keyword evidence="3" id="KW-1185">Reference proteome</keyword>
<organism evidence="2 3">
    <name type="scientific">Triticum urartu</name>
    <name type="common">Red wild einkorn</name>
    <name type="synonym">Crithodium urartu</name>
    <dbReference type="NCBI Taxonomy" id="4572"/>
    <lineage>
        <taxon>Eukaryota</taxon>
        <taxon>Viridiplantae</taxon>
        <taxon>Streptophyta</taxon>
        <taxon>Embryophyta</taxon>
        <taxon>Tracheophyta</taxon>
        <taxon>Spermatophyta</taxon>
        <taxon>Magnoliopsida</taxon>
        <taxon>Liliopsida</taxon>
        <taxon>Poales</taxon>
        <taxon>Poaceae</taxon>
        <taxon>BOP clade</taxon>
        <taxon>Pooideae</taxon>
        <taxon>Triticodae</taxon>
        <taxon>Triticeae</taxon>
        <taxon>Triticinae</taxon>
        <taxon>Triticum</taxon>
    </lineage>
</organism>
<feature type="compositionally biased region" description="Basic and acidic residues" evidence="1">
    <location>
        <begin position="244"/>
        <end position="255"/>
    </location>
</feature>
<feature type="region of interest" description="Disordered" evidence="1">
    <location>
        <begin position="187"/>
        <end position="255"/>
    </location>
</feature>
<gene>
    <name evidence="2" type="primary">LOC125545952</name>
</gene>
<evidence type="ECO:0000313" key="2">
    <source>
        <dbReference type="EnsemblPlants" id="TuG1812G0300005036.01.T01.cds246871"/>
    </source>
</evidence>
<name>A0A8R7U2B8_TRIUA</name>
<sequence>MRQPAKSEPLLLHVEVEHEVLHLGSSEDHRRRPAVAGLHPLHLHERNARRPRLDVHHRVLPGHRPRVTPAIERQLDVGHRVPAEVVAQRLRVVAHPERRHRLHCARHGRSVGRLRRQGLGERVHQRAVHVGAEQGVGKPRAEHHAAGGERALRYRDAGVPHFDEPGRDVVCGAAALGDERRVRHRLRELRPRDRAAAKDGHARAAGGEAKEEPVGDLLRGRHLRRQRQAGGREPGHARGAPGQRRQELARRARRQDPDVHLAHRLVPVGGVGCEPGVEEAPGGARACDRVGWVRRARLVVRVAAAAGRGAARGGVGVGEEAGGAAARDLRRRLAALARGPDERAGDVEDEAGAVVEGDCVEGSGGVLGDRSEHRKALARRQRHERGGQDEEEHWWHLSCTDGACNCLRVC</sequence>
<proteinExistence type="predicted"/>
<protein>
    <submittedName>
        <fullName evidence="2">Uncharacterized protein</fullName>
    </submittedName>
</protein>
<dbReference type="Proteomes" id="UP000015106">
    <property type="component" value="Chromosome 3"/>
</dbReference>
<dbReference type="AlphaFoldDB" id="A0A8R7U2B8"/>
<dbReference type="Gramene" id="TuG1812G0300005036.01.T01">
    <property type="protein sequence ID" value="TuG1812G0300005036.01.T01.cds246871"/>
    <property type="gene ID" value="TuG1812G0300005036.01"/>
</dbReference>
<accession>A0A8R7U2B8</accession>
<reference evidence="2" key="2">
    <citation type="submission" date="2018-03" db="EMBL/GenBank/DDBJ databases">
        <title>The Triticum urartu genome reveals the dynamic nature of wheat genome evolution.</title>
        <authorList>
            <person name="Ling H."/>
            <person name="Ma B."/>
            <person name="Shi X."/>
            <person name="Liu H."/>
            <person name="Dong L."/>
            <person name="Sun H."/>
            <person name="Cao Y."/>
            <person name="Gao Q."/>
            <person name="Zheng S."/>
            <person name="Li Y."/>
            <person name="Yu Y."/>
            <person name="Du H."/>
            <person name="Qi M."/>
            <person name="Li Y."/>
            <person name="Yu H."/>
            <person name="Cui Y."/>
            <person name="Wang N."/>
            <person name="Chen C."/>
            <person name="Wu H."/>
            <person name="Zhao Y."/>
            <person name="Zhang J."/>
            <person name="Li Y."/>
            <person name="Zhou W."/>
            <person name="Zhang B."/>
            <person name="Hu W."/>
            <person name="Eijk M."/>
            <person name="Tang J."/>
            <person name="Witsenboer H."/>
            <person name="Zhao S."/>
            <person name="Li Z."/>
            <person name="Zhang A."/>
            <person name="Wang D."/>
            <person name="Liang C."/>
        </authorList>
    </citation>
    <scope>NUCLEOTIDE SEQUENCE [LARGE SCALE GENOMIC DNA]</scope>
    <source>
        <strain evidence="2">cv. G1812</strain>
    </source>
</reference>
<reference evidence="2" key="3">
    <citation type="submission" date="2022-06" db="UniProtKB">
        <authorList>
            <consortium name="EnsemblPlants"/>
        </authorList>
    </citation>
    <scope>IDENTIFICATION</scope>
</reference>